<dbReference type="EMBL" id="JAAAPK010000004">
    <property type="protein sequence ID" value="NBC41927.1"/>
    <property type="molecule type" value="Genomic_DNA"/>
</dbReference>
<name>A0A7X5BV64_9BACT</name>
<comment type="caution">
    <text evidence="2">The sequence shown here is derived from an EMBL/GenBank/DDBJ whole genome shotgun (WGS) entry which is preliminary data.</text>
</comment>
<proteinExistence type="predicted"/>
<dbReference type="PANTHER" id="PTHR32305">
    <property type="match status" value="1"/>
</dbReference>
<evidence type="ECO:0008006" key="4">
    <source>
        <dbReference type="Google" id="ProtNLM"/>
    </source>
</evidence>
<dbReference type="PANTHER" id="PTHR32305:SF15">
    <property type="entry name" value="PROTEIN RHSA-RELATED"/>
    <property type="match status" value="1"/>
</dbReference>
<keyword evidence="3" id="KW-1185">Reference proteome</keyword>
<dbReference type="NCBIfam" id="TIGR03696">
    <property type="entry name" value="Rhs_assc_core"/>
    <property type="match status" value="1"/>
</dbReference>
<feature type="signal peptide" evidence="1">
    <location>
        <begin position="1"/>
        <end position="21"/>
    </location>
</feature>
<keyword evidence="1" id="KW-0732">Signal</keyword>
<dbReference type="Gene3D" id="2.180.10.10">
    <property type="entry name" value="RHS repeat-associated core"/>
    <property type="match status" value="2"/>
</dbReference>
<evidence type="ECO:0000313" key="2">
    <source>
        <dbReference type="EMBL" id="NBC41927.1"/>
    </source>
</evidence>
<dbReference type="InterPro" id="IPR022385">
    <property type="entry name" value="Rhs_assc_core"/>
</dbReference>
<feature type="chain" id="PRO_5031558243" description="RHS repeat-associated core domain-containing protein" evidence="1">
    <location>
        <begin position="22"/>
        <end position="1897"/>
    </location>
</feature>
<sequence length="1897" mass="206027">MRTLIRLTLILSVVGATSARAQFCPANIIPRCDGNQGDPSESGPTAPKAPGGAGFYGDPVSVADGYNYLRVTDFELPLSQGSLPFIRMYVTKAPSYNYGGVSGSGITGFLPEKVGNPKNYMARPFGAHRSAVSSLNWWHNFYSSILMPSPASTEVAIRDVDGHLNSMIRSTKPAPSGAWYVNKNNEGNRDQLWQDTSDGGWPDRFVFYREGSGRYVYDSVWVHNIEAQSRHYFLSRIEDAEYAPGGTPEVPRAMLEYALPSTDGGTLADPDCYTGATGTDPGVPYLSTVTTRDGAKLHFYYRAVIASSSGKTECVLDHVSLEDSADGGVSEKTLVEYTYASGGNELSEVNYPQRGTNRKYVYTYGSPNSTYSVYENGVLDAKHSWDSNQNATRDEADGHDYTIASVASAGAFDACTLSRGGSAPSRDFADTIAGLGTGATGQTTFTSRFKSGPAYDSSQTWRLYSREERCDGPSCPGVVPGTELWEYECPPANSQLKPAMPKGHKDLRDTWTLYNHERPDAGAGVPEGQGVPLSHVKALTQITEGASSLSGTGSMATLKYGYTYGGAGRTLRAFEQLLERKETASVLAPTGETDPNARTQYVYDSVTNRLNATFRTGWTQVRDSSGNWQVQKRRVAVFNFRATQCGGVGPEDAEGRVLEVHGPCLVDASVADVSTLTDCPSTTPFPVMKYEYWPRTDIENRRNKLKKESVFPGGCGGSTSLDTQYLEYDVFGNATRIQDSNGVIVTREFNQDLLAKQSVVDGATTTTTELIYDQGRLKAIKHPQGNHDVFCYRSGTTSGCSGGTLTKLLQWKATAADASGSSWAERVDYTYWPDETLKSETFQTWTGSTAQTRRVKTYAADARKHPTYEGMGTSPSPVQTARVFDGNGNLTGLGFPSNAPPAVCGGVNPDGSPVSTLCTAMGYDRLDRLTKVDEFPTSGSNQRTCFTHDVQNNVTSVRAGCAVASGSNDCSTCSASVPASTYGYDDFGNLVTVSLPHTSDGAGGAGVTRYAYDARSQVTAKETPEMRASWEWLSYDYDQIGRLLRSVRHYNTPATGAENLFALSYDVNDSGDATSVPPSSCPQPTKTAGRLRYRHDSFGRTWYQYDAFGRVAGEIRLREGETSCSSGTVNAHPHTFYTYTANGNIETVTYPHGRVVTYVYGTGAKLDRTQAIDVRLFGTTGYTDTRIIEGIAWEPYGGLRGYQMNHSATSNNSAMEFMLGDNASVAPSACPTAVPNLSSGDMTGRLRSLRVSSGSFSPGSGSGDIYQRGYTWNGDQVARLDTCLLGATTPRTETYAYDRTLRLVGAGRPTGNFAATGGSFESRTYQYDGRGNRTQLEEDGFIYDLTAGTAPAVDQLTGWGSSASGSLLKYTLSHDEDGRVTQKRWAATMSGGPVYTLGFEYGQTVGVATETVFRAVNVNGAYYNYFYDALGRRRLKSNPYGTADEYFHSLANRLLTDRGNNGLSTPIGHFTLDDYVWLEGRPVALVRGKFSAAWARQPDGTGDCSRDGESVACGVYFPVTDHIGKPVVMLDASRRVTGAADTDPFGHVNRVSYHAETAHPYAHNTSTTLASFFQPKETTSVQVRMRARYHVVDTEPGVGFVRLVDPDTSSVLDSQSGERRGRVTTVWVTPSNGNLSVSFASNASGLTSYQGVAVEGYEYQRYQAGAQAFWIPLGFPGQYHDAETDLFENWNRYLEAGLGQYFQPEPLTGLAASTRAPYGYGFGNPMFWVDSSGLAPGQFVYDSPEAAAMAGFAFVSANIDFLSPSAGWGNFEYAFAVYRHPSMKKWRYTIPELTPGQYGGSISVGAKADAVCHTHTFKSPKEFSDGDQANMSMPIRWEDAKGSGENYVNPDRVYYVMNPQLEVYASKGSEIIPIVDKSWQVKVDIGALEPAEKINKP</sequence>
<dbReference type="InterPro" id="IPR050708">
    <property type="entry name" value="T6SS_VgrG/RHS"/>
</dbReference>
<evidence type="ECO:0000256" key="1">
    <source>
        <dbReference type="SAM" id="SignalP"/>
    </source>
</evidence>
<dbReference type="RefSeq" id="WP_139916275.1">
    <property type="nucleotide sequence ID" value="NZ_CBCSLE010000045.1"/>
</dbReference>
<evidence type="ECO:0000313" key="3">
    <source>
        <dbReference type="Proteomes" id="UP000537825"/>
    </source>
</evidence>
<dbReference type="Proteomes" id="UP000537825">
    <property type="component" value="Unassembled WGS sequence"/>
</dbReference>
<gene>
    <name evidence="2" type="ORF">GTZ93_19175</name>
</gene>
<reference evidence="2 3" key="1">
    <citation type="submission" date="2020-01" db="EMBL/GenBank/DDBJ databases">
        <title>The draft genome sequence of Corallococcus exiguus DSM 14696.</title>
        <authorList>
            <person name="Zhang X."/>
            <person name="Zhu H."/>
        </authorList>
    </citation>
    <scope>NUCLEOTIDE SEQUENCE [LARGE SCALE GENOMIC DNA]</scope>
    <source>
        <strain evidence="2 3">DSM 14696</strain>
    </source>
</reference>
<organism evidence="2 3">
    <name type="scientific">Corallococcus exiguus</name>
    <dbReference type="NCBI Taxonomy" id="83462"/>
    <lineage>
        <taxon>Bacteria</taxon>
        <taxon>Pseudomonadati</taxon>
        <taxon>Myxococcota</taxon>
        <taxon>Myxococcia</taxon>
        <taxon>Myxococcales</taxon>
        <taxon>Cystobacterineae</taxon>
        <taxon>Myxococcaceae</taxon>
        <taxon>Corallococcus</taxon>
    </lineage>
</organism>
<accession>A0A7X5BV64</accession>
<protein>
    <recommendedName>
        <fullName evidence="4">RHS repeat-associated core domain-containing protein</fullName>
    </recommendedName>
</protein>